<feature type="region of interest" description="Disordered" evidence="1">
    <location>
        <begin position="138"/>
        <end position="185"/>
    </location>
</feature>
<feature type="compositionally biased region" description="Low complexity" evidence="1">
    <location>
        <begin position="39"/>
        <end position="62"/>
    </location>
</feature>
<proteinExistence type="predicted"/>
<feature type="compositionally biased region" description="Polar residues" evidence="1">
    <location>
        <begin position="138"/>
        <end position="166"/>
    </location>
</feature>
<evidence type="ECO:0000256" key="1">
    <source>
        <dbReference type="SAM" id="MobiDB-lite"/>
    </source>
</evidence>
<evidence type="ECO:0000313" key="3">
    <source>
        <dbReference type="Proteomes" id="UP000772434"/>
    </source>
</evidence>
<dbReference type="EMBL" id="JADNRY010000375">
    <property type="protein sequence ID" value="KAF9058476.1"/>
    <property type="molecule type" value="Genomic_DNA"/>
</dbReference>
<sequence length="185" mass="20074">MSIPKSRNITNDIMRTTFSQTQPNANASHQTTHSKHRSTNSISSTITNDSNNHNNTHMYSDSSDIRISDGGPSYTDSTAANHTQHHYRHNYPSKTGDQELTLKKTNVNLNGGVYGVTHSFHRDPDMYDVPQTSPPLVSPALSYSSRGSGATLSPSTPYVGSFSASQEAGGDFQGRGIETEVADAR</sequence>
<comment type="caution">
    <text evidence="2">The sequence shown here is derived from an EMBL/GenBank/DDBJ whole genome shotgun (WGS) entry which is preliminary data.</text>
</comment>
<reference evidence="2" key="1">
    <citation type="submission" date="2020-11" db="EMBL/GenBank/DDBJ databases">
        <authorList>
            <consortium name="DOE Joint Genome Institute"/>
            <person name="Ahrendt S."/>
            <person name="Riley R."/>
            <person name="Andreopoulos W."/>
            <person name="Labutti K."/>
            <person name="Pangilinan J."/>
            <person name="Ruiz-Duenas F.J."/>
            <person name="Barrasa J.M."/>
            <person name="Sanchez-Garcia M."/>
            <person name="Camarero S."/>
            <person name="Miyauchi S."/>
            <person name="Serrano A."/>
            <person name="Linde D."/>
            <person name="Babiker R."/>
            <person name="Drula E."/>
            <person name="Ayuso-Fernandez I."/>
            <person name="Pacheco R."/>
            <person name="Padilla G."/>
            <person name="Ferreira P."/>
            <person name="Barriuso J."/>
            <person name="Kellner H."/>
            <person name="Castanera R."/>
            <person name="Alfaro M."/>
            <person name="Ramirez L."/>
            <person name="Pisabarro A.G."/>
            <person name="Kuo A."/>
            <person name="Tritt A."/>
            <person name="Lipzen A."/>
            <person name="He G."/>
            <person name="Yan M."/>
            <person name="Ng V."/>
            <person name="Cullen D."/>
            <person name="Martin F."/>
            <person name="Rosso M.-N."/>
            <person name="Henrissat B."/>
            <person name="Hibbett D."/>
            <person name="Martinez A.T."/>
            <person name="Grigoriev I.V."/>
        </authorList>
    </citation>
    <scope>NUCLEOTIDE SEQUENCE</scope>
    <source>
        <strain evidence="2">AH 40177</strain>
    </source>
</reference>
<feature type="compositionally biased region" description="Polar residues" evidence="1">
    <location>
        <begin position="1"/>
        <end position="31"/>
    </location>
</feature>
<evidence type="ECO:0000313" key="2">
    <source>
        <dbReference type="EMBL" id="KAF9058476.1"/>
    </source>
</evidence>
<name>A0A9P5P566_9AGAR</name>
<keyword evidence="3" id="KW-1185">Reference proteome</keyword>
<organism evidence="2 3">
    <name type="scientific">Rhodocollybia butyracea</name>
    <dbReference type="NCBI Taxonomy" id="206335"/>
    <lineage>
        <taxon>Eukaryota</taxon>
        <taxon>Fungi</taxon>
        <taxon>Dikarya</taxon>
        <taxon>Basidiomycota</taxon>
        <taxon>Agaricomycotina</taxon>
        <taxon>Agaricomycetes</taxon>
        <taxon>Agaricomycetidae</taxon>
        <taxon>Agaricales</taxon>
        <taxon>Marasmiineae</taxon>
        <taxon>Omphalotaceae</taxon>
        <taxon>Rhodocollybia</taxon>
    </lineage>
</organism>
<accession>A0A9P5P566</accession>
<feature type="region of interest" description="Disordered" evidence="1">
    <location>
        <begin position="1"/>
        <end position="98"/>
    </location>
</feature>
<gene>
    <name evidence="2" type="ORF">BDP27DRAFT_1343585</name>
</gene>
<dbReference type="AlphaFoldDB" id="A0A9P5P566"/>
<dbReference type="Proteomes" id="UP000772434">
    <property type="component" value="Unassembled WGS sequence"/>
</dbReference>
<dbReference type="OrthoDB" id="271725at2759"/>
<protein>
    <submittedName>
        <fullName evidence="2">Uncharacterized protein</fullName>
    </submittedName>
</protein>